<dbReference type="PIRSF" id="PIRSF034445">
    <property type="entry name" value="CpxP_Spy"/>
    <property type="match status" value="1"/>
</dbReference>
<keyword evidence="3 5" id="KW-0732">Signal</keyword>
<dbReference type="Gene3D" id="1.20.120.1490">
    <property type="match status" value="1"/>
</dbReference>
<keyword evidence="4" id="KW-0574">Periplasm</keyword>
<gene>
    <name evidence="6" type="primary">cpxP</name>
    <name evidence="6" type="ORF">NCTC12151_00156</name>
</gene>
<evidence type="ECO:0000256" key="2">
    <source>
        <dbReference type="ARBA" id="ARBA00008441"/>
    </source>
</evidence>
<comment type="subcellular location">
    <subcellularLocation>
        <location evidence="1">Periplasm</location>
    </subcellularLocation>
</comment>
<comment type="similarity">
    <text evidence="2">Belongs to the CpxP/Spy family.</text>
</comment>
<dbReference type="GO" id="GO:0051082">
    <property type="term" value="F:unfolded protein binding"/>
    <property type="evidence" value="ECO:0007669"/>
    <property type="project" value="TreeGrafter"/>
</dbReference>
<sequence length="180" mass="20453">MFVETMMHKVNLLIMASMLALSTSSALAAETKSVEPADGSQQFTRAASISGSDVLKDRMMQQRGMFEGLELSAKQRQQMRDLIRQNYHDAMPKMYLDNVEAMHSLIISDSFDEAAAFKQAELIAQAQAERQVALAKVGHQFYSLLTPEQKDVFNQRHAEKVARLQQKLDEMRKYEDPQPQ</sequence>
<dbReference type="InterPro" id="IPR052211">
    <property type="entry name" value="Cpx_auxiliary_protein"/>
</dbReference>
<evidence type="ECO:0000256" key="3">
    <source>
        <dbReference type="ARBA" id="ARBA00022729"/>
    </source>
</evidence>
<evidence type="ECO:0000313" key="7">
    <source>
        <dbReference type="Proteomes" id="UP000249005"/>
    </source>
</evidence>
<dbReference type="PANTHER" id="PTHR38102">
    <property type="entry name" value="PERIPLASMIC CHAPERONE SPY"/>
    <property type="match status" value="1"/>
</dbReference>
<organism evidence="6 7">
    <name type="scientific">Leminorella richardii</name>
    <dbReference type="NCBI Taxonomy" id="158841"/>
    <lineage>
        <taxon>Bacteria</taxon>
        <taxon>Pseudomonadati</taxon>
        <taxon>Pseudomonadota</taxon>
        <taxon>Gammaproteobacteria</taxon>
        <taxon>Enterobacterales</taxon>
        <taxon>Budviciaceae</taxon>
        <taxon>Leminorella</taxon>
    </lineage>
</organism>
<dbReference type="GO" id="GO:0030288">
    <property type="term" value="C:outer membrane-bounded periplasmic space"/>
    <property type="evidence" value="ECO:0007669"/>
    <property type="project" value="TreeGrafter"/>
</dbReference>
<dbReference type="EMBL" id="LS483470">
    <property type="protein sequence ID" value="SQI34387.1"/>
    <property type="molecule type" value="Genomic_DNA"/>
</dbReference>
<dbReference type="PANTHER" id="PTHR38102:SF2">
    <property type="entry name" value="PERIPLASMIC PROTEIN CPXP"/>
    <property type="match status" value="1"/>
</dbReference>
<evidence type="ECO:0000256" key="1">
    <source>
        <dbReference type="ARBA" id="ARBA00004418"/>
    </source>
</evidence>
<keyword evidence="7" id="KW-1185">Reference proteome</keyword>
<dbReference type="InterPro" id="IPR012899">
    <property type="entry name" value="LTXXQ"/>
</dbReference>
<reference evidence="6 7" key="1">
    <citation type="submission" date="2018-06" db="EMBL/GenBank/DDBJ databases">
        <authorList>
            <consortium name="Pathogen Informatics"/>
            <person name="Doyle S."/>
        </authorList>
    </citation>
    <scope>NUCLEOTIDE SEQUENCE [LARGE SCALE GENOMIC DNA]</scope>
    <source>
        <strain evidence="6 7">NCTC12151</strain>
    </source>
</reference>
<evidence type="ECO:0000256" key="5">
    <source>
        <dbReference type="SAM" id="SignalP"/>
    </source>
</evidence>
<dbReference type="AlphaFoldDB" id="A0A2X4U3G9"/>
<proteinExistence type="inferred from homology"/>
<name>A0A2X4U3G9_9GAMM</name>
<protein>
    <submittedName>
        <fullName evidence="6">Periplasmic protein CpxP</fullName>
    </submittedName>
</protein>
<dbReference type="CDD" id="cd09916">
    <property type="entry name" value="CpxP_like"/>
    <property type="match status" value="1"/>
</dbReference>
<accession>A0A2X4U3G9</accession>
<evidence type="ECO:0000313" key="6">
    <source>
        <dbReference type="EMBL" id="SQI34387.1"/>
    </source>
</evidence>
<dbReference type="NCBIfam" id="NF007687">
    <property type="entry name" value="PRK10363.1"/>
    <property type="match status" value="1"/>
</dbReference>
<feature type="chain" id="PRO_5015916605" evidence="5">
    <location>
        <begin position="29"/>
        <end position="180"/>
    </location>
</feature>
<dbReference type="Proteomes" id="UP000249005">
    <property type="component" value="Chromosome 1"/>
</dbReference>
<evidence type="ECO:0000256" key="4">
    <source>
        <dbReference type="ARBA" id="ARBA00022764"/>
    </source>
</evidence>
<dbReference type="Pfam" id="PF07813">
    <property type="entry name" value="LTXXQ"/>
    <property type="match status" value="1"/>
</dbReference>
<feature type="signal peptide" evidence="5">
    <location>
        <begin position="1"/>
        <end position="28"/>
    </location>
</feature>
<dbReference type="KEGG" id="lri:NCTC12151_00156"/>